<feature type="domain" description="Gelsolin-like" evidence="2">
    <location>
        <begin position="1"/>
        <end position="59"/>
    </location>
</feature>
<dbReference type="GO" id="GO:0051016">
    <property type="term" value="P:barbed-end actin filament capping"/>
    <property type="evidence" value="ECO:0007669"/>
    <property type="project" value="TreeGrafter"/>
</dbReference>
<proteinExistence type="predicted"/>
<dbReference type="Pfam" id="PF00626">
    <property type="entry name" value="Gelsolin"/>
    <property type="match status" value="2"/>
</dbReference>
<name>A0A0N4X433_HAEPC</name>
<dbReference type="GO" id="GO:0005737">
    <property type="term" value="C:cytoplasm"/>
    <property type="evidence" value="ECO:0007669"/>
    <property type="project" value="TreeGrafter"/>
</dbReference>
<accession>A0A0N4X433</accession>
<dbReference type="GO" id="GO:0051014">
    <property type="term" value="P:actin filament severing"/>
    <property type="evidence" value="ECO:0007669"/>
    <property type="project" value="TreeGrafter"/>
</dbReference>
<evidence type="ECO:0000259" key="2">
    <source>
        <dbReference type="Pfam" id="PF00626"/>
    </source>
</evidence>
<evidence type="ECO:0000256" key="1">
    <source>
        <dbReference type="ARBA" id="ARBA00022737"/>
    </source>
</evidence>
<dbReference type="AlphaFoldDB" id="A0A0N4X433"/>
<keyword evidence="1" id="KW-0677">Repeat</keyword>
<dbReference type="SMART" id="SM00262">
    <property type="entry name" value="GEL"/>
    <property type="match status" value="2"/>
</dbReference>
<dbReference type="InterPro" id="IPR007122">
    <property type="entry name" value="Villin/Gelsolin"/>
</dbReference>
<organism evidence="5">
    <name type="scientific">Haemonchus placei</name>
    <name type="common">Barber's pole worm</name>
    <dbReference type="NCBI Taxonomy" id="6290"/>
    <lineage>
        <taxon>Eukaryota</taxon>
        <taxon>Metazoa</taxon>
        <taxon>Ecdysozoa</taxon>
        <taxon>Nematoda</taxon>
        <taxon>Chromadorea</taxon>
        <taxon>Rhabditida</taxon>
        <taxon>Rhabditina</taxon>
        <taxon>Rhabditomorpha</taxon>
        <taxon>Strongyloidea</taxon>
        <taxon>Trichostrongylidae</taxon>
        <taxon>Haemonchus</taxon>
    </lineage>
</organism>
<dbReference type="WBParaSite" id="HPLM_0001912501-mRNA-1">
    <property type="protein sequence ID" value="HPLM_0001912501-mRNA-1"/>
    <property type="gene ID" value="HPLM_0001912501"/>
</dbReference>
<dbReference type="GO" id="GO:0051015">
    <property type="term" value="F:actin filament binding"/>
    <property type="evidence" value="ECO:0007669"/>
    <property type="project" value="InterPro"/>
</dbReference>
<evidence type="ECO:0000313" key="3">
    <source>
        <dbReference type="EMBL" id="VDO75185.1"/>
    </source>
</evidence>
<dbReference type="SUPFAM" id="SSF55753">
    <property type="entry name" value="Actin depolymerizing proteins"/>
    <property type="match status" value="2"/>
</dbReference>
<reference evidence="3 4" key="2">
    <citation type="submission" date="2018-11" db="EMBL/GenBank/DDBJ databases">
        <authorList>
            <consortium name="Pathogen Informatics"/>
        </authorList>
    </citation>
    <scope>NUCLEOTIDE SEQUENCE [LARGE SCALE GENOMIC DNA]</scope>
    <source>
        <strain evidence="3 4">MHpl1</strain>
    </source>
</reference>
<gene>
    <name evidence="3" type="ORF">HPLM_LOCUS19117</name>
</gene>
<dbReference type="InterPro" id="IPR029006">
    <property type="entry name" value="ADF-H/Gelsolin-like_dom_sf"/>
</dbReference>
<evidence type="ECO:0000313" key="5">
    <source>
        <dbReference type="WBParaSite" id="HPLM_0001912501-mRNA-1"/>
    </source>
</evidence>
<dbReference type="InterPro" id="IPR007123">
    <property type="entry name" value="Gelsolin-like_dom"/>
</dbReference>
<dbReference type="PANTHER" id="PTHR11977">
    <property type="entry name" value="VILLIN"/>
    <property type="match status" value="1"/>
</dbReference>
<dbReference type="OrthoDB" id="6375767at2759"/>
<dbReference type="Gene3D" id="3.40.20.10">
    <property type="entry name" value="Severin"/>
    <property type="match status" value="2"/>
</dbReference>
<dbReference type="PANTHER" id="PTHR11977:SF51">
    <property type="entry name" value="PROTEIN FLIGHTLESS-1 HOMOLOG"/>
    <property type="match status" value="1"/>
</dbReference>
<evidence type="ECO:0000313" key="4">
    <source>
        <dbReference type="Proteomes" id="UP000268014"/>
    </source>
</evidence>
<protein>
    <submittedName>
        <fullName evidence="5">Gelsolin-like domain-containing protein</fullName>
    </submittedName>
</protein>
<dbReference type="GO" id="GO:0005546">
    <property type="term" value="F:phosphatidylinositol-4,5-bisphosphate binding"/>
    <property type="evidence" value="ECO:0007669"/>
    <property type="project" value="TreeGrafter"/>
</dbReference>
<dbReference type="GO" id="GO:0015629">
    <property type="term" value="C:actin cytoskeleton"/>
    <property type="evidence" value="ECO:0007669"/>
    <property type="project" value="TreeGrafter"/>
</dbReference>
<reference evidence="5" key="1">
    <citation type="submission" date="2017-02" db="UniProtKB">
        <authorList>
            <consortium name="WormBaseParasite"/>
        </authorList>
    </citation>
    <scope>IDENTIFICATION</scope>
</reference>
<sequence>DAFILDAGQAGIFVWIGKECTLEERAKAWTIGENFVKEHGLPEWTTVTRVLETAEPTSFTQWFDEWVDSKSHKAFQPRLYQVSDKSGGIVVEEIANFTQENLDGDDVMILDALNRIYVWVGENASQSEKQNAVYTAEGKETPDFKKLFPKWSEAMFRIGERSVENMRKLLFE</sequence>
<dbReference type="OMA" id="AYLWIGK"/>
<dbReference type="GO" id="GO:0008154">
    <property type="term" value="P:actin polymerization or depolymerization"/>
    <property type="evidence" value="ECO:0007669"/>
    <property type="project" value="TreeGrafter"/>
</dbReference>
<dbReference type="EMBL" id="UZAF01021058">
    <property type="protein sequence ID" value="VDO75185.1"/>
    <property type="molecule type" value="Genomic_DNA"/>
</dbReference>
<dbReference type="STRING" id="6290.A0A0N4X433"/>
<keyword evidence="4" id="KW-1185">Reference proteome</keyword>
<dbReference type="Proteomes" id="UP000268014">
    <property type="component" value="Unassembled WGS sequence"/>
</dbReference>
<feature type="domain" description="Gelsolin-like" evidence="2">
    <location>
        <begin position="90"/>
        <end position="140"/>
    </location>
</feature>